<sequence>MEFRFAQAIGSDSGPMWVMLDLNGVTLIDRAGLDVLLDVRQRIVDGGGRMELVDPSTAVVAMLHEIAIEPDS</sequence>
<dbReference type="PROSITE" id="PS50801">
    <property type="entry name" value="STAS"/>
    <property type="match status" value="1"/>
</dbReference>
<feature type="domain" description="STAS" evidence="1">
    <location>
        <begin position="1"/>
        <end position="72"/>
    </location>
</feature>
<dbReference type="SUPFAM" id="SSF52091">
    <property type="entry name" value="SpoIIaa-like"/>
    <property type="match status" value="1"/>
</dbReference>
<evidence type="ECO:0000259" key="1">
    <source>
        <dbReference type="PROSITE" id="PS50801"/>
    </source>
</evidence>
<dbReference type="AlphaFoldDB" id="C8XFF5"/>
<dbReference type="EMBL" id="CP001737">
    <property type="protein sequence ID" value="ACV79932.1"/>
    <property type="molecule type" value="Genomic_DNA"/>
</dbReference>
<dbReference type="InterPro" id="IPR002645">
    <property type="entry name" value="STAS_dom"/>
</dbReference>
<dbReference type="InterPro" id="IPR036513">
    <property type="entry name" value="STAS_dom_sf"/>
</dbReference>
<reference evidence="2 3" key="2">
    <citation type="journal article" date="2010" name="Stand. Genomic Sci.">
        <title>Complete genome sequence of Nakamurella multipartita type strain (Y-104).</title>
        <authorList>
            <person name="Tice H."/>
            <person name="Mayilraj S."/>
            <person name="Sims D."/>
            <person name="Lapidus A."/>
            <person name="Nolan M."/>
            <person name="Lucas S."/>
            <person name="Glavina Del Rio T."/>
            <person name="Copeland A."/>
            <person name="Cheng J.F."/>
            <person name="Meincke L."/>
            <person name="Bruce D."/>
            <person name="Goodwin L."/>
            <person name="Pitluck S."/>
            <person name="Ivanova N."/>
            <person name="Mavromatis K."/>
            <person name="Ovchinnikova G."/>
            <person name="Pati A."/>
            <person name="Chen A."/>
            <person name="Palaniappan K."/>
            <person name="Land M."/>
            <person name="Hauser L."/>
            <person name="Chang Y.J."/>
            <person name="Jeffries C.D."/>
            <person name="Detter J.C."/>
            <person name="Brettin T."/>
            <person name="Rohde M."/>
            <person name="Goker M."/>
            <person name="Bristow J."/>
            <person name="Eisen J.A."/>
            <person name="Markowitz V."/>
            <person name="Hugenholtz P."/>
            <person name="Kyrpides N.C."/>
            <person name="Klenk H.P."/>
            <person name="Chen F."/>
        </authorList>
    </citation>
    <scope>NUCLEOTIDE SEQUENCE [LARGE SCALE GENOMIC DNA]</scope>
    <source>
        <strain evidence="3">ATCC 700099 / DSM 44233 / CIP 104796 / JCM 9543 / NBRC 105858 / Y-104</strain>
    </source>
</reference>
<name>C8XFF5_NAKMY</name>
<dbReference type="Gene3D" id="3.30.750.24">
    <property type="entry name" value="STAS domain"/>
    <property type="match status" value="1"/>
</dbReference>
<dbReference type="Proteomes" id="UP000002218">
    <property type="component" value="Chromosome"/>
</dbReference>
<dbReference type="STRING" id="479431.Namu_3617"/>
<keyword evidence="3" id="KW-1185">Reference proteome</keyword>
<evidence type="ECO:0000313" key="2">
    <source>
        <dbReference type="EMBL" id="ACV79932.1"/>
    </source>
</evidence>
<dbReference type="KEGG" id="nml:Namu_3617"/>
<reference evidence="3" key="1">
    <citation type="submission" date="2009-09" db="EMBL/GenBank/DDBJ databases">
        <title>The complete genome of Nakamurella multipartita DSM 44233.</title>
        <authorList>
            <consortium name="US DOE Joint Genome Institute (JGI-PGF)"/>
            <person name="Lucas S."/>
            <person name="Copeland A."/>
            <person name="Lapidus A."/>
            <person name="Glavina del Rio T."/>
            <person name="Dalin E."/>
            <person name="Tice H."/>
            <person name="Bruce D."/>
            <person name="Goodwin L."/>
            <person name="Pitluck S."/>
            <person name="Kyrpides N."/>
            <person name="Mavromatis K."/>
            <person name="Ivanova N."/>
            <person name="Ovchinnikova G."/>
            <person name="Sims D."/>
            <person name="Meincke L."/>
            <person name="Brettin T."/>
            <person name="Detter J.C."/>
            <person name="Han C."/>
            <person name="Larimer F."/>
            <person name="Land M."/>
            <person name="Hauser L."/>
            <person name="Markowitz V."/>
            <person name="Cheng J.-F."/>
            <person name="Hugenholtz P."/>
            <person name="Woyke T."/>
            <person name="Wu D."/>
            <person name="Klenk H.-P."/>
            <person name="Eisen J.A."/>
        </authorList>
    </citation>
    <scope>NUCLEOTIDE SEQUENCE [LARGE SCALE GENOMIC DNA]</scope>
    <source>
        <strain evidence="3">ATCC 700099 / DSM 44233 / CIP 104796 / JCM 9543 / NBRC 105858 / Y-104</strain>
    </source>
</reference>
<accession>C8XFF5</accession>
<organism evidence="2 3">
    <name type="scientific">Nakamurella multipartita (strain ATCC 700099 / DSM 44233 / CIP 104796 / JCM 9543 / NBRC 105858 / Y-104)</name>
    <name type="common">Microsphaera multipartita</name>
    <dbReference type="NCBI Taxonomy" id="479431"/>
    <lineage>
        <taxon>Bacteria</taxon>
        <taxon>Bacillati</taxon>
        <taxon>Actinomycetota</taxon>
        <taxon>Actinomycetes</taxon>
        <taxon>Nakamurellales</taxon>
        <taxon>Nakamurellaceae</taxon>
        <taxon>Nakamurella</taxon>
    </lineage>
</organism>
<dbReference type="InParanoid" id="C8XFF5"/>
<dbReference type="HOGENOM" id="CLU_2718152_0_0_11"/>
<evidence type="ECO:0000313" key="3">
    <source>
        <dbReference type="Proteomes" id="UP000002218"/>
    </source>
</evidence>
<proteinExistence type="predicted"/>
<dbReference type="Pfam" id="PF01740">
    <property type="entry name" value="STAS"/>
    <property type="match status" value="1"/>
</dbReference>
<gene>
    <name evidence="2" type="ordered locus">Namu_3617</name>
</gene>
<protein>
    <recommendedName>
        <fullName evidence="1">STAS domain-containing protein</fullName>
    </recommendedName>
</protein>